<evidence type="ECO:0000313" key="3">
    <source>
        <dbReference type="EMBL" id="OBQ50105.1"/>
    </source>
</evidence>
<protein>
    <recommendedName>
        <fullName evidence="2">AB hydrolase-1 domain-containing protein</fullName>
    </recommendedName>
</protein>
<comment type="caution">
    <text evidence="3">The sequence shown here is derived from an EMBL/GenBank/DDBJ whole genome shotgun (WGS) entry which is preliminary data.</text>
</comment>
<proteinExistence type="predicted"/>
<feature type="chain" id="PRO_5008600485" description="AB hydrolase-1 domain-containing protein" evidence="1">
    <location>
        <begin position="26"/>
        <end position="329"/>
    </location>
</feature>
<dbReference type="RefSeq" id="WP_066855709.1">
    <property type="nucleotide sequence ID" value="NZ_JXMS01000018.1"/>
</dbReference>
<keyword evidence="4" id="KW-1185">Reference proteome</keyword>
<dbReference type="Pfam" id="PF12697">
    <property type="entry name" value="Abhydrolase_6"/>
    <property type="match status" value="1"/>
</dbReference>
<accession>A0A1B7XBG7</accession>
<keyword evidence="1" id="KW-0732">Signal</keyword>
<dbReference type="OrthoDB" id="556502at2"/>
<dbReference type="STRING" id="1560234.SP90_10690"/>
<evidence type="ECO:0000259" key="2">
    <source>
        <dbReference type="Pfam" id="PF12697"/>
    </source>
</evidence>
<dbReference type="PATRIC" id="fig|1560234.3.peg.993"/>
<organism evidence="3 4">
    <name type="scientific">Halodesulfovibrio spirochaetisodalis</name>
    <dbReference type="NCBI Taxonomy" id="1560234"/>
    <lineage>
        <taxon>Bacteria</taxon>
        <taxon>Pseudomonadati</taxon>
        <taxon>Thermodesulfobacteriota</taxon>
        <taxon>Desulfovibrionia</taxon>
        <taxon>Desulfovibrionales</taxon>
        <taxon>Desulfovibrionaceae</taxon>
        <taxon>Halodesulfovibrio</taxon>
    </lineage>
</organism>
<gene>
    <name evidence="3" type="ORF">SP90_10690</name>
</gene>
<feature type="signal peptide" evidence="1">
    <location>
        <begin position="1"/>
        <end position="25"/>
    </location>
</feature>
<sequence length="329" mass="36294">MLRKKFSFWIAVLCFQHLIGCSALHSMPQKVHCSSNCLQSADNLLLKNGLVCKPDSGNNAFPVTSRIITDLTYPLFSVKRKNTGVDAPADFWNSGYGGLYQITGNSEQLIIIYINGYKGRPTGWKRIYASLQSLGVTHVFFNYPTGESLHTTTDILVSLLESNAEQLQHSRIVLIGHSQGGLIAVRTAQLLYEHRSNIPVHHIVTIATPWDGCNLAGYAKLVNPFSPKVFDDLDSGSDFIHAMKQCPLSPKTAYTLIYGATMESSQTPYPNDNLFSTTNQLATGRVVTPSATHCAITTHEDSIRNSTVVEFVTACIKQCISDKECLPHR</sequence>
<evidence type="ECO:0000313" key="4">
    <source>
        <dbReference type="Proteomes" id="UP000091979"/>
    </source>
</evidence>
<dbReference type="SUPFAM" id="SSF53474">
    <property type="entry name" value="alpha/beta-Hydrolases"/>
    <property type="match status" value="1"/>
</dbReference>
<dbReference type="AlphaFoldDB" id="A0A1B7XBG7"/>
<name>A0A1B7XBG7_9BACT</name>
<dbReference type="Proteomes" id="UP000091979">
    <property type="component" value="Unassembled WGS sequence"/>
</dbReference>
<reference evidence="3 4" key="1">
    <citation type="submission" date="2015-01" db="EMBL/GenBank/DDBJ databases">
        <title>Desulfovibrio sp. JC271 draft genome sequence.</title>
        <authorList>
            <person name="Shivani Y."/>
            <person name="Subhash Y."/>
            <person name="Sasikala C."/>
            <person name="Ramana C.V."/>
        </authorList>
    </citation>
    <scope>NUCLEOTIDE SEQUENCE [LARGE SCALE GENOMIC DNA]</scope>
    <source>
        <strain evidence="3 4">JC271</strain>
    </source>
</reference>
<dbReference type="InterPro" id="IPR029058">
    <property type="entry name" value="AB_hydrolase_fold"/>
</dbReference>
<dbReference type="Gene3D" id="3.40.50.1820">
    <property type="entry name" value="alpha/beta hydrolase"/>
    <property type="match status" value="1"/>
</dbReference>
<feature type="domain" description="AB hydrolase-1" evidence="2">
    <location>
        <begin position="121"/>
        <end position="227"/>
    </location>
</feature>
<evidence type="ECO:0000256" key="1">
    <source>
        <dbReference type="SAM" id="SignalP"/>
    </source>
</evidence>
<dbReference type="EMBL" id="JXMS01000018">
    <property type="protein sequence ID" value="OBQ50105.1"/>
    <property type="molecule type" value="Genomic_DNA"/>
</dbReference>
<dbReference type="InterPro" id="IPR000073">
    <property type="entry name" value="AB_hydrolase_1"/>
</dbReference>